<dbReference type="Pfam" id="PF13439">
    <property type="entry name" value="Glyco_transf_4"/>
    <property type="match status" value="1"/>
</dbReference>
<dbReference type="GO" id="GO:0016757">
    <property type="term" value="F:glycosyltransferase activity"/>
    <property type="evidence" value="ECO:0007669"/>
    <property type="project" value="UniProtKB-ARBA"/>
</dbReference>
<dbReference type="EMBL" id="CP048836">
    <property type="protein sequence ID" value="QID19854.1"/>
    <property type="molecule type" value="Genomic_DNA"/>
</dbReference>
<dbReference type="Pfam" id="PF13692">
    <property type="entry name" value="Glyco_trans_1_4"/>
    <property type="match status" value="1"/>
</dbReference>
<evidence type="ECO:0000313" key="3">
    <source>
        <dbReference type="Proteomes" id="UP000501991"/>
    </source>
</evidence>
<name>A0A6C1BC41_9RHOO</name>
<proteinExistence type="predicted"/>
<reference evidence="2 3" key="1">
    <citation type="submission" date="2020-02" db="EMBL/GenBank/DDBJ databases">
        <title>Nitrogenibacter mangrovi gen. nov., sp. nov. isolated from mangrove sediment, a denitrifying betaproteobacterium.</title>
        <authorList>
            <person name="Liao H."/>
            <person name="Tian Y."/>
        </authorList>
    </citation>
    <scope>NUCLEOTIDE SEQUENCE [LARGE SCALE GENOMIC DNA]</scope>
    <source>
        <strain evidence="2 3">M9-3-2</strain>
    </source>
</reference>
<evidence type="ECO:0000259" key="1">
    <source>
        <dbReference type="Pfam" id="PF13439"/>
    </source>
</evidence>
<dbReference type="Gene3D" id="3.40.50.2000">
    <property type="entry name" value="Glycogen Phosphorylase B"/>
    <property type="match status" value="2"/>
</dbReference>
<dbReference type="Proteomes" id="UP000501991">
    <property type="component" value="Chromosome"/>
</dbReference>
<protein>
    <submittedName>
        <fullName evidence="2">TIGR03088 family PEP-CTERM/XrtA system glycosyltransferase</fullName>
    </submittedName>
</protein>
<dbReference type="InterPro" id="IPR017522">
    <property type="entry name" value="Sugar_tfrase_PEP-CTERM_Stp2"/>
</dbReference>
<dbReference type="SUPFAM" id="SSF53756">
    <property type="entry name" value="UDP-Glycosyltransferase/glycogen phosphorylase"/>
    <property type="match status" value="1"/>
</dbReference>
<organism evidence="2 3">
    <name type="scientific">Nitrogeniibacter mangrovi</name>
    <dbReference type="NCBI Taxonomy" id="2016596"/>
    <lineage>
        <taxon>Bacteria</taxon>
        <taxon>Pseudomonadati</taxon>
        <taxon>Pseudomonadota</taxon>
        <taxon>Betaproteobacteria</taxon>
        <taxon>Rhodocyclales</taxon>
        <taxon>Zoogloeaceae</taxon>
        <taxon>Nitrogeniibacter</taxon>
    </lineage>
</organism>
<dbReference type="PANTHER" id="PTHR12526">
    <property type="entry name" value="GLYCOSYLTRANSFERASE"/>
    <property type="match status" value="1"/>
</dbReference>
<keyword evidence="3" id="KW-1185">Reference proteome</keyword>
<keyword evidence="2" id="KW-0808">Transferase</keyword>
<dbReference type="PANTHER" id="PTHR12526:SF630">
    <property type="entry name" value="GLYCOSYLTRANSFERASE"/>
    <property type="match status" value="1"/>
</dbReference>
<dbReference type="NCBIfam" id="TIGR03088">
    <property type="entry name" value="stp2"/>
    <property type="match status" value="1"/>
</dbReference>
<accession>A0A6C1BC41</accession>
<feature type="domain" description="Glycosyltransferase subfamily 4-like N-terminal" evidence="1">
    <location>
        <begin position="14"/>
        <end position="175"/>
    </location>
</feature>
<gene>
    <name evidence="2" type="ORF">G3580_13435</name>
</gene>
<dbReference type="InterPro" id="IPR028098">
    <property type="entry name" value="Glyco_trans_4-like_N"/>
</dbReference>
<evidence type="ECO:0000313" key="2">
    <source>
        <dbReference type="EMBL" id="QID19854.1"/>
    </source>
</evidence>
<dbReference type="AlphaFoldDB" id="A0A6C1BC41"/>
<dbReference type="KEGG" id="azq:G3580_13435"/>
<sequence>MPPLVAHVLFSFRIGGLENGVVNLINRMPAERFRHVVIALSDCDETFARRIVRPDVQCIALHKSPGHGVKLFPRLYALLRRLRPAIVHTRNLAALEMTIPAWAARVPVRIHGEHGWDSSDPDGQSRKYRLLRRLHAPFVTQYIALSEHLSSYLTGAVGIPSERVCRICNGVDVARFEAGSLRSMLPGAPAGFVPDNAIVFGAVGRLQAVKDQLTLVRAFAHWRASGSSLADRARLVLVGDGPLRAKIEAQIVTSGLDNAVWLAGARDDVPALMAGMDCFVLPSKAEGISNTLLEAMACARPVIATRVGGNGELVADGETGVLVPPNDPAALATAMAAMAENADMRARMSTAARVRAVSTFSLEAMVDRYMNVYDNALVRAGVTAPGR</sequence>